<protein>
    <submittedName>
        <fullName evidence="1">Uncharacterized protein</fullName>
    </submittedName>
</protein>
<dbReference type="EMBL" id="CM004468">
    <property type="protein sequence ID" value="OCT94936.1"/>
    <property type="molecule type" value="Genomic_DNA"/>
</dbReference>
<proteinExistence type="predicted"/>
<organism evidence="1 2">
    <name type="scientific">Xenopus laevis</name>
    <name type="common">African clawed frog</name>
    <dbReference type="NCBI Taxonomy" id="8355"/>
    <lineage>
        <taxon>Eukaryota</taxon>
        <taxon>Metazoa</taxon>
        <taxon>Chordata</taxon>
        <taxon>Craniata</taxon>
        <taxon>Vertebrata</taxon>
        <taxon>Euteleostomi</taxon>
        <taxon>Amphibia</taxon>
        <taxon>Batrachia</taxon>
        <taxon>Anura</taxon>
        <taxon>Pipoidea</taxon>
        <taxon>Pipidae</taxon>
        <taxon>Xenopodinae</taxon>
        <taxon>Xenopus</taxon>
        <taxon>Xenopus</taxon>
    </lineage>
</organism>
<sequence>MFPNIPDICWRCGQIDGNLTHIMWHCLSIQPYWTQIIQMLPRFTDMAIIYPAPFFLLHYSEMSLTQNKKINYLNPNNSVKGFDTTFLEIEHCSYTERLGT</sequence>
<dbReference type="Proteomes" id="UP000694892">
    <property type="component" value="Chromosome 2L"/>
</dbReference>
<dbReference type="AlphaFoldDB" id="A0A974HYV5"/>
<name>A0A974HYV5_XENLA</name>
<evidence type="ECO:0000313" key="1">
    <source>
        <dbReference type="EMBL" id="OCT94936.1"/>
    </source>
</evidence>
<reference evidence="2" key="1">
    <citation type="journal article" date="2016" name="Nature">
        <title>Genome evolution in the allotetraploid frog Xenopus laevis.</title>
        <authorList>
            <person name="Session A.M."/>
            <person name="Uno Y."/>
            <person name="Kwon T."/>
            <person name="Chapman J.A."/>
            <person name="Toyoda A."/>
            <person name="Takahashi S."/>
            <person name="Fukui A."/>
            <person name="Hikosaka A."/>
            <person name="Suzuki A."/>
            <person name="Kondo M."/>
            <person name="van Heeringen S.J."/>
            <person name="Quigley I."/>
            <person name="Heinz S."/>
            <person name="Ogino H."/>
            <person name="Ochi H."/>
            <person name="Hellsten U."/>
            <person name="Lyons J.B."/>
            <person name="Simakov O."/>
            <person name="Putnam N."/>
            <person name="Stites J."/>
            <person name="Kuroki Y."/>
            <person name="Tanaka T."/>
            <person name="Michiue T."/>
            <person name="Watanabe M."/>
            <person name="Bogdanovic O."/>
            <person name="Lister R."/>
            <person name="Georgiou G."/>
            <person name="Paranjpe S.S."/>
            <person name="van Kruijsbergen I."/>
            <person name="Shu S."/>
            <person name="Carlson J."/>
            <person name="Kinoshita T."/>
            <person name="Ohta Y."/>
            <person name="Mawaribuchi S."/>
            <person name="Jenkins J."/>
            <person name="Grimwood J."/>
            <person name="Schmutz J."/>
            <person name="Mitros T."/>
            <person name="Mozaffari S.V."/>
            <person name="Suzuki Y."/>
            <person name="Haramoto Y."/>
            <person name="Yamamoto T.S."/>
            <person name="Takagi C."/>
            <person name="Heald R."/>
            <person name="Miller K."/>
            <person name="Haudenschild C."/>
            <person name="Kitzman J."/>
            <person name="Nakayama T."/>
            <person name="Izutsu Y."/>
            <person name="Robert J."/>
            <person name="Fortriede J."/>
            <person name="Burns K."/>
            <person name="Lotay V."/>
            <person name="Karimi K."/>
            <person name="Yasuoka Y."/>
            <person name="Dichmann D.S."/>
            <person name="Flajnik M.F."/>
            <person name="Houston D.W."/>
            <person name="Shendure J."/>
            <person name="DuPasquier L."/>
            <person name="Vize P.D."/>
            <person name="Zorn A.M."/>
            <person name="Ito M."/>
            <person name="Marcotte E.M."/>
            <person name="Wallingford J.B."/>
            <person name="Ito Y."/>
            <person name="Asashima M."/>
            <person name="Ueno N."/>
            <person name="Matsuda Y."/>
            <person name="Veenstra G.J."/>
            <person name="Fujiyama A."/>
            <person name="Harland R.M."/>
            <person name="Taira M."/>
            <person name="Rokhsar D.S."/>
        </authorList>
    </citation>
    <scope>NUCLEOTIDE SEQUENCE [LARGE SCALE GENOMIC DNA]</scope>
    <source>
        <strain evidence="2">J</strain>
    </source>
</reference>
<gene>
    <name evidence="1" type="ORF">XELAEV_18012620mg</name>
</gene>
<evidence type="ECO:0000313" key="2">
    <source>
        <dbReference type="Proteomes" id="UP000694892"/>
    </source>
</evidence>
<accession>A0A974HYV5</accession>